<keyword evidence="1" id="KW-0805">Transcription regulation</keyword>
<accession>A0A7J7FWK4</accession>
<feature type="region of interest" description="Disordered" evidence="5">
    <location>
        <begin position="73"/>
        <end position="104"/>
    </location>
</feature>
<dbReference type="InterPro" id="IPR003441">
    <property type="entry name" value="NAC-dom"/>
</dbReference>
<keyword evidence="4" id="KW-0539">Nucleus</keyword>
<name>A0A7J7FWK4_CAMSI</name>
<dbReference type="Proteomes" id="UP000593564">
    <property type="component" value="Unassembled WGS sequence"/>
</dbReference>
<dbReference type="Gene3D" id="2.170.150.80">
    <property type="entry name" value="NAC domain"/>
    <property type="match status" value="1"/>
</dbReference>
<evidence type="ECO:0000259" key="6">
    <source>
        <dbReference type="PROSITE" id="PS51005"/>
    </source>
</evidence>
<feature type="compositionally biased region" description="Basic and acidic residues" evidence="5">
    <location>
        <begin position="95"/>
        <end position="104"/>
    </location>
</feature>
<dbReference type="AlphaFoldDB" id="A0A7J7FWK4"/>
<organism evidence="7 8">
    <name type="scientific">Camellia sinensis</name>
    <name type="common">Tea plant</name>
    <name type="synonym">Thea sinensis</name>
    <dbReference type="NCBI Taxonomy" id="4442"/>
    <lineage>
        <taxon>Eukaryota</taxon>
        <taxon>Viridiplantae</taxon>
        <taxon>Streptophyta</taxon>
        <taxon>Embryophyta</taxon>
        <taxon>Tracheophyta</taxon>
        <taxon>Spermatophyta</taxon>
        <taxon>Magnoliopsida</taxon>
        <taxon>eudicotyledons</taxon>
        <taxon>Gunneridae</taxon>
        <taxon>Pentapetalae</taxon>
        <taxon>asterids</taxon>
        <taxon>Ericales</taxon>
        <taxon>Theaceae</taxon>
        <taxon>Camellia</taxon>
    </lineage>
</organism>
<evidence type="ECO:0000313" key="7">
    <source>
        <dbReference type="EMBL" id="KAF5932732.1"/>
    </source>
</evidence>
<evidence type="ECO:0000256" key="5">
    <source>
        <dbReference type="SAM" id="MobiDB-lite"/>
    </source>
</evidence>
<sequence length="243" mass="27040">MENRAIKLPPGFRFEPTDEEIVFQYLTSKIFSTPLPTSVVPDILTLSNYDPWDLPAGDGREADRYLFTKKEGKYQKNGKGSNNRTTSSGYWKATGPDKKITSPTRKDDLIGMRKTLVFHTGKPPNGSRTLWIMHEYRLVNVNSAAAATQHKDSTQKTLVQIGNWVLCRIFLKKRSSENDDDANEISERQEARKGGRVGLVQHRAHDFMVRDLDDSSGPTSPSSSSSTSSCGSSLIIEVTSNGL</sequence>
<feature type="compositionally biased region" description="Low complexity" evidence="5">
    <location>
        <begin position="215"/>
        <end position="231"/>
    </location>
</feature>
<dbReference type="PANTHER" id="PTHR31744">
    <property type="entry name" value="PROTEIN CUP-SHAPED COTYLEDON 2-RELATED"/>
    <property type="match status" value="1"/>
</dbReference>
<keyword evidence="2" id="KW-0238">DNA-binding</keyword>
<evidence type="ECO:0000256" key="1">
    <source>
        <dbReference type="ARBA" id="ARBA00023015"/>
    </source>
</evidence>
<dbReference type="GO" id="GO:0006355">
    <property type="term" value="P:regulation of DNA-templated transcription"/>
    <property type="evidence" value="ECO:0007669"/>
    <property type="project" value="InterPro"/>
</dbReference>
<proteinExistence type="predicted"/>
<feature type="compositionally biased region" description="Basic and acidic residues" evidence="5">
    <location>
        <begin position="203"/>
        <end position="213"/>
    </location>
</feature>
<dbReference type="SUPFAM" id="SSF101941">
    <property type="entry name" value="NAC domain"/>
    <property type="match status" value="1"/>
</dbReference>
<keyword evidence="8" id="KW-1185">Reference proteome</keyword>
<reference evidence="8" key="1">
    <citation type="journal article" date="2020" name="Nat. Commun.">
        <title>Genome assembly of wild tea tree DASZ reveals pedigree and selection history of tea varieties.</title>
        <authorList>
            <person name="Zhang W."/>
            <person name="Zhang Y."/>
            <person name="Qiu H."/>
            <person name="Guo Y."/>
            <person name="Wan H."/>
            <person name="Zhang X."/>
            <person name="Scossa F."/>
            <person name="Alseekh S."/>
            <person name="Zhang Q."/>
            <person name="Wang P."/>
            <person name="Xu L."/>
            <person name="Schmidt M.H."/>
            <person name="Jia X."/>
            <person name="Li D."/>
            <person name="Zhu A."/>
            <person name="Guo F."/>
            <person name="Chen W."/>
            <person name="Ni D."/>
            <person name="Usadel B."/>
            <person name="Fernie A.R."/>
            <person name="Wen W."/>
        </authorList>
    </citation>
    <scope>NUCLEOTIDE SEQUENCE [LARGE SCALE GENOMIC DNA]</scope>
    <source>
        <strain evidence="8">cv. G240</strain>
    </source>
</reference>
<dbReference type="Pfam" id="PF02365">
    <property type="entry name" value="NAM"/>
    <property type="match status" value="1"/>
</dbReference>
<evidence type="ECO:0000256" key="3">
    <source>
        <dbReference type="ARBA" id="ARBA00023163"/>
    </source>
</evidence>
<protein>
    <recommendedName>
        <fullName evidence="6">NAC domain-containing protein</fullName>
    </recommendedName>
</protein>
<dbReference type="GO" id="GO:0003677">
    <property type="term" value="F:DNA binding"/>
    <property type="evidence" value="ECO:0007669"/>
    <property type="project" value="UniProtKB-KW"/>
</dbReference>
<dbReference type="PROSITE" id="PS51005">
    <property type="entry name" value="NAC"/>
    <property type="match status" value="1"/>
</dbReference>
<feature type="domain" description="NAC" evidence="6">
    <location>
        <begin position="8"/>
        <end position="172"/>
    </location>
</feature>
<dbReference type="EMBL" id="JACBKZ010000014">
    <property type="protein sequence ID" value="KAF5932732.1"/>
    <property type="molecule type" value="Genomic_DNA"/>
</dbReference>
<gene>
    <name evidence="7" type="ORF">HYC85_028903</name>
</gene>
<feature type="region of interest" description="Disordered" evidence="5">
    <location>
        <begin position="177"/>
        <end position="231"/>
    </location>
</feature>
<keyword evidence="3" id="KW-0804">Transcription</keyword>
<comment type="caution">
    <text evidence="7">The sequence shown here is derived from an EMBL/GenBank/DDBJ whole genome shotgun (WGS) entry which is preliminary data.</text>
</comment>
<evidence type="ECO:0000313" key="8">
    <source>
        <dbReference type="Proteomes" id="UP000593564"/>
    </source>
</evidence>
<feature type="compositionally biased region" description="Polar residues" evidence="5">
    <location>
        <begin position="78"/>
        <end position="89"/>
    </location>
</feature>
<dbReference type="InterPro" id="IPR036093">
    <property type="entry name" value="NAC_dom_sf"/>
</dbReference>
<reference evidence="7 8" key="2">
    <citation type="submission" date="2020-07" db="EMBL/GenBank/DDBJ databases">
        <title>Genome assembly of wild tea tree DASZ reveals pedigree and selection history of tea varieties.</title>
        <authorList>
            <person name="Zhang W."/>
        </authorList>
    </citation>
    <scope>NUCLEOTIDE SEQUENCE [LARGE SCALE GENOMIC DNA]</scope>
    <source>
        <strain evidence="8">cv. G240</strain>
        <tissue evidence="7">Leaf</tissue>
    </source>
</reference>
<evidence type="ECO:0000256" key="2">
    <source>
        <dbReference type="ARBA" id="ARBA00023125"/>
    </source>
</evidence>
<evidence type="ECO:0000256" key="4">
    <source>
        <dbReference type="ARBA" id="ARBA00023242"/>
    </source>
</evidence>
<dbReference type="PANTHER" id="PTHR31744:SF93">
    <property type="entry name" value="NAC DOMAIN-CONTAINING PROTEIN"/>
    <property type="match status" value="1"/>
</dbReference>